<proteinExistence type="predicted"/>
<keyword evidence="1" id="KW-0175">Coiled coil</keyword>
<gene>
    <name evidence="2" type="ORF">ABID56_001210</name>
</gene>
<protein>
    <submittedName>
        <fullName evidence="2">Tfp pilus assembly protein PilO</fullName>
    </submittedName>
</protein>
<dbReference type="EMBL" id="JBEPMX010000005">
    <property type="protein sequence ID" value="MET3683119.1"/>
    <property type="molecule type" value="Genomic_DNA"/>
</dbReference>
<reference evidence="2 3" key="1">
    <citation type="submission" date="2024-06" db="EMBL/GenBank/DDBJ databases">
        <title>Genomic Encyclopedia of Type Strains, Phase IV (KMG-IV): sequencing the most valuable type-strain genomes for metagenomic binning, comparative biology and taxonomic classification.</title>
        <authorList>
            <person name="Goeker M."/>
        </authorList>
    </citation>
    <scope>NUCLEOTIDE SEQUENCE [LARGE SCALE GENOMIC DNA]</scope>
    <source>
        <strain evidence="2 3">DSM 23520</strain>
    </source>
</reference>
<name>A0ABV2KU55_9BACI</name>
<dbReference type="InterPro" id="IPR014717">
    <property type="entry name" value="Transl_elong_EF1B/ribsomal_bS6"/>
</dbReference>
<feature type="coiled-coil region" evidence="1">
    <location>
        <begin position="28"/>
        <end position="62"/>
    </location>
</feature>
<dbReference type="Proteomes" id="UP001549167">
    <property type="component" value="Unassembled WGS sequence"/>
</dbReference>
<accession>A0ABV2KU55</accession>
<evidence type="ECO:0000313" key="2">
    <source>
        <dbReference type="EMBL" id="MET3683119.1"/>
    </source>
</evidence>
<dbReference type="Gene3D" id="3.30.70.60">
    <property type="match status" value="1"/>
</dbReference>
<comment type="caution">
    <text evidence="2">The sequence shown here is derived from an EMBL/GenBank/DDBJ whole genome shotgun (WGS) entry which is preliminary data.</text>
</comment>
<evidence type="ECO:0000313" key="3">
    <source>
        <dbReference type="Proteomes" id="UP001549167"/>
    </source>
</evidence>
<evidence type="ECO:0000256" key="1">
    <source>
        <dbReference type="SAM" id="Coils"/>
    </source>
</evidence>
<sequence length="184" mass="21037">MTKQSKRLVVLWLLVLLLAVGAFYYFVIFDLQQSNQTLEDDLAFEERREAAFRDSIENEEQQDVTDVEQLRDALPETLAEDDVVQLLNDASNTTSTTVQTINFTEEATMPASEHFASMDSDENLHVLTMELSGESGSYRLFEQFIDRIERDPRLAEISGLQFQQSEASVTFQLTMSVFAYPMNN</sequence>
<keyword evidence="3" id="KW-1185">Reference proteome</keyword>
<dbReference type="RefSeq" id="WP_354219712.1">
    <property type="nucleotide sequence ID" value="NZ_JBEPMX010000005.1"/>
</dbReference>
<organism evidence="2 3">
    <name type="scientific">Alkalibacillus flavidus</name>
    <dbReference type="NCBI Taxonomy" id="546021"/>
    <lineage>
        <taxon>Bacteria</taxon>
        <taxon>Bacillati</taxon>
        <taxon>Bacillota</taxon>
        <taxon>Bacilli</taxon>
        <taxon>Bacillales</taxon>
        <taxon>Bacillaceae</taxon>
        <taxon>Alkalibacillus</taxon>
    </lineage>
</organism>